<evidence type="ECO:0000256" key="9">
    <source>
        <dbReference type="ARBA" id="ARBA00023180"/>
    </source>
</evidence>
<dbReference type="EMBL" id="VSWD01000006">
    <property type="protein sequence ID" value="KAK3099642.1"/>
    <property type="molecule type" value="Genomic_DNA"/>
</dbReference>
<dbReference type="PANTHER" id="PTHR24033:SF193">
    <property type="entry name" value="NETRIN-G1-RELATED"/>
    <property type="match status" value="1"/>
</dbReference>
<protein>
    <recommendedName>
        <fullName evidence="12">Delta-like protein</fullName>
    </recommendedName>
</protein>
<dbReference type="SUPFAM" id="SSF57196">
    <property type="entry name" value="EGF/Laminin"/>
    <property type="match status" value="3"/>
</dbReference>
<evidence type="ECO:0000259" key="14">
    <source>
        <dbReference type="PROSITE" id="PS50026"/>
    </source>
</evidence>
<evidence type="ECO:0000256" key="10">
    <source>
        <dbReference type="PROSITE-ProRule" id="PRU00076"/>
    </source>
</evidence>
<keyword evidence="4 12" id="KW-0812">Transmembrane</keyword>
<keyword evidence="8 10" id="KW-1015">Disulfide bond</keyword>
<dbReference type="GO" id="GO:0016020">
    <property type="term" value="C:membrane"/>
    <property type="evidence" value="ECO:0007669"/>
    <property type="project" value="UniProtKB-SubCell"/>
</dbReference>
<comment type="caution">
    <text evidence="16">The sequence shown here is derived from an EMBL/GenBank/DDBJ whole genome shotgun (WGS) entry which is preliminary data.</text>
</comment>
<dbReference type="InterPro" id="IPR001774">
    <property type="entry name" value="DSL"/>
</dbReference>
<feature type="domain" description="EGF-like" evidence="14">
    <location>
        <begin position="258"/>
        <end position="296"/>
    </location>
</feature>
<dbReference type="Pfam" id="PF00008">
    <property type="entry name" value="EGF"/>
    <property type="match status" value="1"/>
</dbReference>
<feature type="domain" description="EGF-like" evidence="14">
    <location>
        <begin position="297"/>
        <end position="332"/>
    </location>
</feature>
<keyword evidence="9" id="KW-0325">Glycoprotein</keyword>
<dbReference type="Gene3D" id="2.10.25.140">
    <property type="match status" value="1"/>
</dbReference>
<dbReference type="InterPro" id="IPR011651">
    <property type="entry name" value="Notch_ligand_N"/>
</dbReference>
<dbReference type="GO" id="GO:0032502">
    <property type="term" value="P:developmental process"/>
    <property type="evidence" value="ECO:0007669"/>
    <property type="project" value="UniProtKB-ARBA"/>
</dbReference>
<dbReference type="PROSITE" id="PS50026">
    <property type="entry name" value="EGF_3"/>
    <property type="match status" value="3"/>
</dbReference>
<dbReference type="FunFam" id="2.10.25.10:FF:000018">
    <property type="entry name" value="Delta-like 1"/>
    <property type="match status" value="1"/>
</dbReference>
<gene>
    <name evidence="16" type="ORF">FSP39_007401</name>
</gene>
<keyword evidence="2 12" id="KW-0217">Developmental protein</keyword>
<feature type="compositionally biased region" description="Basic and acidic residues" evidence="13">
    <location>
        <begin position="473"/>
        <end position="484"/>
    </location>
</feature>
<feature type="domain" description="EGF-like" evidence="14">
    <location>
        <begin position="334"/>
        <end position="370"/>
    </location>
</feature>
<keyword evidence="3 10" id="KW-0245">EGF-like domain</keyword>
<feature type="region of interest" description="Disordered" evidence="13">
    <location>
        <begin position="454"/>
        <end position="491"/>
    </location>
</feature>
<evidence type="ECO:0000256" key="8">
    <source>
        <dbReference type="ARBA" id="ARBA00023157"/>
    </source>
</evidence>
<sequence length="491" mass="55264">MLAIYNKFGIKESGHCCNGSRDLPPCSMECQTFFSICLFHYVTELADDPTCTYGQTSTPVLGGNSINKSSFLSLNYFPVTMSFDFSWPRSFSLVIDANHDANNNVSATDRSQRILRIFVVDDLKPSSNWIFKDLRVNQSHVWFKYRVVCEEFYYGPSCEVFCRDRDDRFGHYVCNENGTKTCLPGWDGYFCQQAICSSSCNSSHGYCEEPYECRCRYGWTGLSCDQCLTNPGCIHGTCERPGECICNDGWIGKKCDIDLMYCVKHKPCLNGGTCTIDMFSNYSCSCLEGSNGRNCQNSVCNEIQCRNGGVCQIEGNKTLCKCRENFYGEQCQNTKVSCDDIQCLNEGTCYFGEFGAMCTCEKGYTGIFCEREINECDSHPCMNGEHKSSFSLTIVICSGRVEQPVEMDITIILANAPKTMEVKTVNSISILVKGIVSTKEHAHTKSIIQKIRNRGIRNQDKTGTKANKQKPPPYEKKRTPDMRVRPGAQEE</sequence>
<reference evidence="16" key="1">
    <citation type="submission" date="2019-08" db="EMBL/GenBank/DDBJ databases">
        <title>The improved chromosome-level genome for the pearl oyster Pinctada fucata martensii using PacBio sequencing and Hi-C.</title>
        <authorList>
            <person name="Zheng Z."/>
        </authorList>
    </citation>
    <scope>NUCLEOTIDE SEQUENCE</scope>
    <source>
        <strain evidence="16">ZZ-2019</strain>
        <tissue evidence="16">Adductor muscle</tissue>
    </source>
</reference>
<feature type="disulfide bond" evidence="11">
    <location>
        <begin position="162"/>
        <end position="174"/>
    </location>
</feature>
<dbReference type="Gene3D" id="2.10.25.10">
    <property type="entry name" value="Laminin"/>
    <property type="match status" value="3"/>
</dbReference>
<feature type="domain" description="DSL" evidence="15">
    <location>
        <begin position="147"/>
        <end position="191"/>
    </location>
</feature>
<evidence type="ECO:0000313" key="17">
    <source>
        <dbReference type="Proteomes" id="UP001186944"/>
    </source>
</evidence>
<dbReference type="PROSITE" id="PS01186">
    <property type="entry name" value="EGF_2"/>
    <property type="match status" value="2"/>
</dbReference>
<dbReference type="SMART" id="SM00051">
    <property type="entry name" value="DSL"/>
    <property type="match status" value="1"/>
</dbReference>
<dbReference type="AlphaFoldDB" id="A0AA88Y7S7"/>
<dbReference type="Pfam" id="PF21700">
    <property type="entry name" value="EGF_DL_JAG"/>
    <property type="match status" value="2"/>
</dbReference>
<keyword evidence="12" id="KW-0732">Signal</keyword>
<dbReference type="GO" id="GO:0007219">
    <property type="term" value="P:Notch signaling pathway"/>
    <property type="evidence" value="ECO:0007669"/>
    <property type="project" value="InterPro"/>
</dbReference>
<feature type="disulfide bond" evidence="11">
    <location>
        <begin position="182"/>
        <end position="191"/>
    </location>
</feature>
<evidence type="ECO:0000256" key="6">
    <source>
        <dbReference type="ARBA" id="ARBA00022989"/>
    </source>
</evidence>
<proteinExistence type="predicted"/>
<dbReference type="PANTHER" id="PTHR24033">
    <property type="entry name" value="EGF-LIKE DOMAIN-CONTAINING PROTEIN"/>
    <property type="match status" value="1"/>
</dbReference>
<organism evidence="16 17">
    <name type="scientific">Pinctada imbricata</name>
    <name type="common">Atlantic pearl-oyster</name>
    <name type="synonym">Pinctada martensii</name>
    <dbReference type="NCBI Taxonomy" id="66713"/>
    <lineage>
        <taxon>Eukaryota</taxon>
        <taxon>Metazoa</taxon>
        <taxon>Spiralia</taxon>
        <taxon>Lophotrochozoa</taxon>
        <taxon>Mollusca</taxon>
        <taxon>Bivalvia</taxon>
        <taxon>Autobranchia</taxon>
        <taxon>Pteriomorphia</taxon>
        <taxon>Pterioida</taxon>
        <taxon>Pterioidea</taxon>
        <taxon>Pteriidae</taxon>
        <taxon>Pinctada</taxon>
    </lineage>
</organism>
<accession>A0AA88Y7S7</accession>
<dbReference type="InterPro" id="IPR051830">
    <property type="entry name" value="NOTCH_homolog"/>
</dbReference>
<feature type="disulfide bond" evidence="10">
    <location>
        <begin position="322"/>
        <end position="331"/>
    </location>
</feature>
<evidence type="ECO:0000259" key="15">
    <source>
        <dbReference type="PROSITE" id="PS51051"/>
    </source>
</evidence>
<evidence type="ECO:0000256" key="12">
    <source>
        <dbReference type="RuleBase" id="RU280815"/>
    </source>
</evidence>
<dbReference type="CDD" id="cd00054">
    <property type="entry name" value="EGF_CA"/>
    <property type="match status" value="1"/>
</dbReference>
<evidence type="ECO:0000256" key="7">
    <source>
        <dbReference type="ARBA" id="ARBA00023136"/>
    </source>
</evidence>
<name>A0AA88Y7S7_PINIB</name>
<dbReference type="Proteomes" id="UP001186944">
    <property type="component" value="Unassembled WGS sequence"/>
</dbReference>
<evidence type="ECO:0000256" key="13">
    <source>
        <dbReference type="SAM" id="MobiDB-lite"/>
    </source>
</evidence>
<keyword evidence="5 12" id="KW-0677">Repeat</keyword>
<dbReference type="SMART" id="SM00181">
    <property type="entry name" value="EGF"/>
    <property type="match status" value="5"/>
</dbReference>
<dbReference type="Gene3D" id="2.60.40.3510">
    <property type="match status" value="1"/>
</dbReference>
<dbReference type="PROSITE" id="PS51051">
    <property type="entry name" value="DSL"/>
    <property type="match status" value="1"/>
</dbReference>
<dbReference type="Pfam" id="PF07657">
    <property type="entry name" value="MNNL"/>
    <property type="match status" value="1"/>
</dbReference>
<keyword evidence="7 12" id="KW-0472">Membrane</keyword>
<dbReference type="FunFam" id="2.10.25.140:FF:000001">
    <property type="entry name" value="Delta-like protein"/>
    <property type="match status" value="1"/>
</dbReference>
<evidence type="ECO:0000313" key="16">
    <source>
        <dbReference type="EMBL" id="KAK3099642.1"/>
    </source>
</evidence>
<evidence type="ECO:0000256" key="3">
    <source>
        <dbReference type="ARBA" id="ARBA00022536"/>
    </source>
</evidence>
<evidence type="ECO:0000256" key="1">
    <source>
        <dbReference type="ARBA" id="ARBA00004479"/>
    </source>
</evidence>
<comment type="subcellular location">
    <subcellularLocation>
        <location evidence="1 12">Membrane</location>
        <topology evidence="1 12">Single-pass type I membrane protein</topology>
    </subcellularLocation>
</comment>
<dbReference type="Pfam" id="PF01414">
    <property type="entry name" value="DSL"/>
    <property type="match status" value="1"/>
</dbReference>
<evidence type="ECO:0000256" key="11">
    <source>
        <dbReference type="PROSITE-ProRule" id="PRU00377"/>
    </source>
</evidence>
<feature type="disulfide bond" evidence="10">
    <location>
        <begin position="286"/>
        <end position="295"/>
    </location>
</feature>
<evidence type="ECO:0000256" key="5">
    <source>
        <dbReference type="ARBA" id="ARBA00022737"/>
    </source>
</evidence>
<evidence type="ECO:0000256" key="4">
    <source>
        <dbReference type="ARBA" id="ARBA00022692"/>
    </source>
</evidence>
<feature type="disulfide bond" evidence="11">
    <location>
        <begin position="149"/>
        <end position="158"/>
    </location>
</feature>
<dbReference type="PROSITE" id="PS00022">
    <property type="entry name" value="EGF_1"/>
    <property type="match status" value="4"/>
</dbReference>
<comment type="function">
    <text evidence="12">Putative Notch ligand involved in the mediation of Notch signaling.</text>
</comment>
<dbReference type="InterPro" id="IPR000742">
    <property type="entry name" value="EGF"/>
</dbReference>
<keyword evidence="6 12" id="KW-1133">Transmembrane helix</keyword>
<keyword evidence="17" id="KW-1185">Reference proteome</keyword>
<comment type="caution">
    <text evidence="10">Lacks conserved residue(s) required for the propagation of feature annotation.</text>
</comment>
<feature type="disulfide bond" evidence="10">
    <location>
        <begin position="360"/>
        <end position="369"/>
    </location>
</feature>
<evidence type="ECO:0000256" key="2">
    <source>
        <dbReference type="ARBA" id="ARBA00022473"/>
    </source>
</evidence>